<dbReference type="Proteomes" id="UP000215185">
    <property type="component" value="Chromosome 1"/>
</dbReference>
<dbReference type="InterPro" id="IPR002509">
    <property type="entry name" value="NODB_dom"/>
</dbReference>
<gene>
    <name evidence="6" type="primary">icaB</name>
    <name evidence="6" type="ORF">SAMEA4412692_00762</name>
</gene>
<keyword evidence="6" id="KW-0378">Hydrolase</keyword>
<keyword evidence="4" id="KW-0812">Transmembrane</keyword>
<dbReference type="PANTHER" id="PTHR34216:SF3">
    <property type="entry name" value="POLY-BETA-1,6-N-ACETYL-D-GLUCOSAMINE N-DEACETYLASE"/>
    <property type="match status" value="1"/>
</dbReference>
<name>A0A239SQI9_9STRE</name>
<comment type="subcellular location">
    <subcellularLocation>
        <location evidence="1">Secreted</location>
    </subcellularLocation>
</comment>
<evidence type="ECO:0000313" key="7">
    <source>
        <dbReference type="Proteomes" id="UP000215185"/>
    </source>
</evidence>
<dbReference type="OrthoDB" id="9778320at2"/>
<dbReference type="KEGG" id="smen:SAMEA4412692_0762"/>
<dbReference type="Gene3D" id="3.20.20.370">
    <property type="entry name" value="Glycoside hydrolase/deacetylase"/>
    <property type="match status" value="1"/>
</dbReference>
<keyword evidence="4" id="KW-0472">Membrane</keyword>
<keyword evidence="2" id="KW-0732">Signal</keyword>
<proteinExistence type="predicted"/>
<accession>A0A239SQI9</accession>
<dbReference type="AlphaFoldDB" id="A0A239SQI9"/>
<dbReference type="PROSITE" id="PS51677">
    <property type="entry name" value="NODB"/>
    <property type="match status" value="1"/>
</dbReference>
<evidence type="ECO:0000256" key="2">
    <source>
        <dbReference type="ARBA" id="ARBA00022729"/>
    </source>
</evidence>
<feature type="domain" description="NodB homology" evidence="5">
    <location>
        <begin position="144"/>
        <end position="304"/>
    </location>
</feature>
<keyword evidence="6" id="KW-0119">Carbohydrate metabolism</keyword>
<dbReference type="eggNOG" id="COG0726">
    <property type="taxonomic scope" value="Bacteria"/>
</dbReference>
<organism evidence="6 7">
    <name type="scientific">Streptococcus merionis</name>
    <dbReference type="NCBI Taxonomy" id="400065"/>
    <lineage>
        <taxon>Bacteria</taxon>
        <taxon>Bacillati</taxon>
        <taxon>Bacillota</taxon>
        <taxon>Bacilli</taxon>
        <taxon>Lactobacillales</taxon>
        <taxon>Streptococcaceae</taxon>
        <taxon>Streptococcus</taxon>
    </lineage>
</organism>
<dbReference type="GO" id="GO:0016810">
    <property type="term" value="F:hydrolase activity, acting on carbon-nitrogen (but not peptide) bonds"/>
    <property type="evidence" value="ECO:0007669"/>
    <property type="project" value="InterPro"/>
</dbReference>
<evidence type="ECO:0000256" key="3">
    <source>
        <dbReference type="SAM" id="MobiDB-lite"/>
    </source>
</evidence>
<evidence type="ECO:0000259" key="5">
    <source>
        <dbReference type="PROSITE" id="PS51677"/>
    </source>
</evidence>
<dbReference type="STRING" id="1123308.GCA_000380085_00105"/>
<sequence>MKTRQDIRKQKKNQQKRLSALLAILGLGALLLFTYFWSQPSQHSVKQPTETITSQSDSSSSSSESTKTEKVNWVKQDTPVKLPILMYHAIHDMAPEEAASANNIISPEVFNAQMQALSEAGYYTLTPEEAYKVLTENVLPDNKKVVWLTFDDSIWDFYSHAYPILTKYQMTATNNVITGLVQNEAAGSLTLPQILEMQAGGMTFQGHTVNHPSLADATIDTQLSELSESKTYLDTHLQQKTIAVAYPSGRYTPDTLAIAEELGYKLGVTTNNGLASLSDGLLSLNRVRVFPTTTPEMLLQEITP</sequence>
<feature type="region of interest" description="Disordered" evidence="3">
    <location>
        <begin position="46"/>
        <end position="72"/>
    </location>
</feature>
<keyword evidence="6" id="KW-0858">Xylan degradation</keyword>
<keyword evidence="4" id="KW-1133">Transmembrane helix</keyword>
<dbReference type="EMBL" id="LT906439">
    <property type="protein sequence ID" value="SNU87741.1"/>
    <property type="molecule type" value="Genomic_DNA"/>
</dbReference>
<dbReference type="EC" id="3.5.1.-" evidence="6"/>
<evidence type="ECO:0000256" key="1">
    <source>
        <dbReference type="ARBA" id="ARBA00004613"/>
    </source>
</evidence>
<keyword evidence="6" id="KW-0624">Polysaccharide degradation</keyword>
<evidence type="ECO:0000256" key="4">
    <source>
        <dbReference type="SAM" id="Phobius"/>
    </source>
</evidence>
<dbReference type="SUPFAM" id="SSF88713">
    <property type="entry name" value="Glycoside hydrolase/deacetylase"/>
    <property type="match status" value="1"/>
</dbReference>
<reference evidence="6 7" key="1">
    <citation type="submission" date="2017-06" db="EMBL/GenBank/DDBJ databases">
        <authorList>
            <consortium name="Pathogen Informatics"/>
        </authorList>
    </citation>
    <scope>NUCLEOTIDE SEQUENCE [LARGE SCALE GENOMIC DNA]</scope>
    <source>
        <strain evidence="6 7">NCTC13788</strain>
    </source>
</reference>
<dbReference type="InterPro" id="IPR051398">
    <property type="entry name" value="Polysacch_Deacetylase"/>
</dbReference>
<dbReference type="PANTHER" id="PTHR34216">
    <property type="match status" value="1"/>
</dbReference>
<dbReference type="RefSeq" id="WP_018372660.1">
    <property type="nucleotide sequence ID" value="NZ_LT906439.1"/>
</dbReference>
<protein>
    <submittedName>
        <fullName evidence="6">Xylanase/chitin deacetylase</fullName>
        <ecNumber evidence="6">3.5.1.-</ecNumber>
    </submittedName>
</protein>
<dbReference type="GO" id="GO:0005576">
    <property type="term" value="C:extracellular region"/>
    <property type="evidence" value="ECO:0007669"/>
    <property type="project" value="UniProtKB-SubCell"/>
</dbReference>
<dbReference type="InterPro" id="IPR011330">
    <property type="entry name" value="Glyco_hydro/deAcase_b/a-brl"/>
</dbReference>
<feature type="transmembrane region" description="Helical" evidence="4">
    <location>
        <begin position="20"/>
        <end position="38"/>
    </location>
</feature>
<dbReference type="GO" id="GO:0045493">
    <property type="term" value="P:xylan catabolic process"/>
    <property type="evidence" value="ECO:0007669"/>
    <property type="project" value="UniProtKB-KW"/>
</dbReference>
<dbReference type="GO" id="GO:0016798">
    <property type="term" value="F:hydrolase activity, acting on glycosyl bonds"/>
    <property type="evidence" value="ECO:0007669"/>
    <property type="project" value="UniProtKB-KW"/>
</dbReference>
<keyword evidence="6" id="KW-0326">Glycosidase</keyword>
<keyword evidence="7" id="KW-1185">Reference proteome</keyword>
<dbReference type="CDD" id="cd10918">
    <property type="entry name" value="CE4_NodB_like_5s_6s"/>
    <property type="match status" value="1"/>
</dbReference>
<evidence type="ECO:0000313" key="6">
    <source>
        <dbReference type="EMBL" id="SNU87741.1"/>
    </source>
</evidence>
<dbReference type="Pfam" id="PF01522">
    <property type="entry name" value="Polysacc_deac_1"/>
    <property type="match status" value="1"/>
</dbReference>
<feature type="compositionally biased region" description="Low complexity" evidence="3">
    <location>
        <begin position="49"/>
        <end position="65"/>
    </location>
</feature>